<proteinExistence type="predicted"/>
<accession>A0AA35JY64</accession>
<organism evidence="1 2">
    <name type="scientific">Podarcis lilfordi</name>
    <name type="common">Lilford's wall lizard</name>
    <dbReference type="NCBI Taxonomy" id="74358"/>
    <lineage>
        <taxon>Eukaryota</taxon>
        <taxon>Metazoa</taxon>
        <taxon>Chordata</taxon>
        <taxon>Craniata</taxon>
        <taxon>Vertebrata</taxon>
        <taxon>Euteleostomi</taxon>
        <taxon>Lepidosauria</taxon>
        <taxon>Squamata</taxon>
        <taxon>Bifurcata</taxon>
        <taxon>Unidentata</taxon>
        <taxon>Episquamata</taxon>
        <taxon>Laterata</taxon>
        <taxon>Lacertibaenia</taxon>
        <taxon>Lacertidae</taxon>
        <taxon>Podarcis</taxon>
    </lineage>
</organism>
<evidence type="ECO:0000313" key="2">
    <source>
        <dbReference type="Proteomes" id="UP001178461"/>
    </source>
</evidence>
<dbReference type="AlphaFoldDB" id="A0AA35JY64"/>
<dbReference type="EMBL" id="OX395127">
    <property type="protein sequence ID" value="CAI5767367.1"/>
    <property type="molecule type" value="Genomic_DNA"/>
</dbReference>
<evidence type="ECO:0000313" key="1">
    <source>
        <dbReference type="EMBL" id="CAI5767367.1"/>
    </source>
</evidence>
<sequence length="150" mass="16265">MGTFRKWTQHIHTTAKHTLQSILLTAIECFFRCLTSAAGGDPLGTKGDFCGHICACRHRVGNLRSNSTTSVLYPLSTSRSVQDYRTVSITPVICAFFPCSPVCTKTCPSHQKALLTPGTRSPQNLKTSLIEAPPLCVALVQSPVALMVFV</sequence>
<protein>
    <submittedName>
        <fullName evidence="1">Uncharacterized protein</fullName>
    </submittedName>
</protein>
<reference evidence="1" key="1">
    <citation type="submission" date="2022-12" db="EMBL/GenBank/DDBJ databases">
        <authorList>
            <person name="Alioto T."/>
            <person name="Alioto T."/>
            <person name="Gomez Garrido J."/>
        </authorList>
    </citation>
    <scope>NUCLEOTIDE SEQUENCE</scope>
</reference>
<gene>
    <name evidence="1" type="ORF">PODLI_1B007485</name>
</gene>
<name>A0AA35JY64_9SAUR</name>
<dbReference type="Proteomes" id="UP001178461">
    <property type="component" value="Chromosome 2"/>
</dbReference>
<keyword evidence="2" id="KW-1185">Reference proteome</keyword>